<accession>A0A0W0H2H8</accession>
<dbReference type="EMBL" id="LKEJ01000194">
    <property type="protein sequence ID" value="KTB54969.1"/>
    <property type="molecule type" value="Genomic_DNA"/>
</dbReference>
<organism evidence="2 3">
    <name type="scientific">Pseudomonas viridiflava ICMP 13104</name>
    <dbReference type="NCBI Taxonomy" id="1198305"/>
    <lineage>
        <taxon>Bacteria</taxon>
        <taxon>Pseudomonadati</taxon>
        <taxon>Pseudomonadota</taxon>
        <taxon>Gammaproteobacteria</taxon>
        <taxon>Pseudomonadales</taxon>
        <taxon>Pseudomonadaceae</taxon>
        <taxon>Pseudomonas</taxon>
    </lineage>
</organism>
<dbReference type="InterPro" id="IPR025272">
    <property type="entry name" value="SocA_Panacea"/>
</dbReference>
<comment type="caution">
    <text evidence="2">The sequence shown here is derived from an EMBL/GenBank/DDBJ whole genome shotgun (WGS) entry which is preliminary data.</text>
</comment>
<protein>
    <recommendedName>
        <fullName evidence="1">Antitoxin SocA-like Panacea domain-containing protein</fullName>
    </recommendedName>
</protein>
<dbReference type="Pfam" id="PF13274">
    <property type="entry name" value="SocA_Panacea"/>
    <property type="match status" value="1"/>
</dbReference>
<reference evidence="2 3" key="1">
    <citation type="submission" date="2015-09" db="EMBL/GenBank/DDBJ databases">
        <title>Genome sequence of ICMP 13104.</title>
        <authorList>
            <person name="Visnovsky S."/>
            <person name="Lu A."/>
            <person name="Panda P."/>
            <person name="Pitman A."/>
        </authorList>
    </citation>
    <scope>NUCLEOTIDE SEQUENCE [LARGE SCALE GENOMIC DNA]</scope>
    <source>
        <strain evidence="2 3">ICMP 13104</strain>
    </source>
</reference>
<dbReference type="Proteomes" id="UP000053048">
    <property type="component" value="Unassembled WGS sequence"/>
</dbReference>
<keyword evidence="3" id="KW-1185">Reference proteome</keyword>
<name>A0A0W0H2H8_PSEVI</name>
<sequence length="184" mass="21571">MIIDHEREKLIEAVKFFAQNTRKLGKVKLFKLLYFLDFTHFRDTGRPVTGLDYFAWKMGPVPKTLFEELGEPGDDWRGNCAFRIAKAAKGEMLTVNSLSEFRPEHFSKRELRLLRDLADQFRDSDAEQMVEETHLENLPWHQVFEVEKRKQALIPYPMSLKKQDKELMLNAIDERASVLSVLRG</sequence>
<evidence type="ECO:0000313" key="2">
    <source>
        <dbReference type="EMBL" id="KTB54969.1"/>
    </source>
</evidence>
<proteinExistence type="predicted"/>
<feature type="domain" description="Antitoxin SocA-like Panacea" evidence="1">
    <location>
        <begin position="29"/>
        <end position="141"/>
    </location>
</feature>
<evidence type="ECO:0000259" key="1">
    <source>
        <dbReference type="Pfam" id="PF13274"/>
    </source>
</evidence>
<evidence type="ECO:0000313" key="3">
    <source>
        <dbReference type="Proteomes" id="UP000053048"/>
    </source>
</evidence>
<gene>
    <name evidence="2" type="ORF">AO067_20330</name>
</gene>
<dbReference type="AlphaFoldDB" id="A0A0W0H2H8"/>